<dbReference type="Proteomes" id="UP001060919">
    <property type="component" value="Chromosome"/>
</dbReference>
<feature type="signal peptide" evidence="2">
    <location>
        <begin position="1"/>
        <end position="19"/>
    </location>
</feature>
<dbReference type="Pfam" id="PF00326">
    <property type="entry name" value="Peptidase_S9"/>
    <property type="match status" value="1"/>
</dbReference>
<name>A0A915YL71_9BACT</name>
<keyword evidence="5" id="KW-1185">Reference proteome</keyword>
<evidence type="ECO:0000259" key="3">
    <source>
        <dbReference type="Pfam" id="PF00326"/>
    </source>
</evidence>
<dbReference type="SUPFAM" id="SSF53474">
    <property type="entry name" value="alpha/beta-Hydrolases"/>
    <property type="match status" value="1"/>
</dbReference>
<dbReference type="KEGG" id="aup:AsAng_0058310"/>
<dbReference type="InterPro" id="IPR001375">
    <property type="entry name" value="Peptidase_S9_cat"/>
</dbReference>
<feature type="chain" id="PRO_5036881013" evidence="2">
    <location>
        <begin position="20"/>
        <end position="323"/>
    </location>
</feature>
<dbReference type="Gene3D" id="3.40.50.1820">
    <property type="entry name" value="alpha/beta hydrolase"/>
    <property type="match status" value="1"/>
</dbReference>
<dbReference type="AlphaFoldDB" id="A0A915YL71"/>
<evidence type="ECO:0000313" key="5">
    <source>
        <dbReference type="Proteomes" id="UP001060919"/>
    </source>
</evidence>
<protein>
    <submittedName>
        <fullName evidence="4">Prolyl oligopeptidase family serine peptidase</fullName>
    </submittedName>
</protein>
<evidence type="ECO:0000313" key="4">
    <source>
        <dbReference type="EMBL" id="BDS15049.1"/>
    </source>
</evidence>
<keyword evidence="2" id="KW-0732">Signal</keyword>
<feature type="domain" description="Peptidase S9 prolyl oligopeptidase catalytic" evidence="3">
    <location>
        <begin position="116"/>
        <end position="311"/>
    </location>
</feature>
<proteinExistence type="predicted"/>
<dbReference type="GO" id="GO:0004252">
    <property type="term" value="F:serine-type endopeptidase activity"/>
    <property type="evidence" value="ECO:0007669"/>
    <property type="project" value="TreeGrafter"/>
</dbReference>
<dbReference type="GO" id="GO:0006508">
    <property type="term" value="P:proteolysis"/>
    <property type="evidence" value="ECO:0007669"/>
    <property type="project" value="InterPro"/>
</dbReference>
<dbReference type="RefSeq" id="WP_264790237.1">
    <property type="nucleotide sequence ID" value="NZ_AP026867.1"/>
</dbReference>
<dbReference type="PANTHER" id="PTHR42776:SF27">
    <property type="entry name" value="DIPEPTIDYL PEPTIDASE FAMILY MEMBER 6"/>
    <property type="match status" value="1"/>
</dbReference>
<dbReference type="EMBL" id="AP026867">
    <property type="protein sequence ID" value="BDS15049.1"/>
    <property type="molecule type" value="Genomic_DNA"/>
</dbReference>
<reference evidence="4" key="1">
    <citation type="submission" date="2022-09" db="EMBL/GenBank/DDBJ databases">
        <title>Aureispira anguillicida sp. nov., isolated from Leptocephalus of Japanese eel Anguilla japonica.</title>
        <authorList>
            <person name="Yuasa K."/>
            <person name="Mekata T."/>
            <person name="Ikunari K."/>
        </authorList>
    </citation>
    <scope>NUCLEOTIDE SEQUENCE</scope>
    <source>
        <strain evidence="4">EL160426</strain>
    </source>
</reference>
<dbReference type="InterPro" id="IPR029058">
    <property type="entry name" value="AB_hydrolase_fold"/>
</dbReference>
<evidence type="ECO:0000256" key="2">
    <source>
        <dbReference type="SAM" id="SignalP"/>
    </source>
</evidence>
<evidence type="ECO:0000256" key="1">
    <source>
        <dbReference type="ARBA" id="ARBA00022801"/>
    </source>
</evidence>
<accession>A0A915YL71</accession>
<dbReference type="PANTHER" id="PTHR42776">
    <property type="entry name" value="SERINE PEPTIDASE S9 FAMILY MEMBER"/>
    <property type="match status" value="1"/>
</dbReference>
<organism evidence="4 5">
    <name type="scientific">Aureispira anguillae</name>
    <dbReference type="NCBI Taxonomy" id="2864201"/>
    <lineage>
        <taxon>Bacteria</taxon>
        <taxon>Pseudomonadati</taxon>
        <taxon>Bacteroidota</taxon>
        <taxon>Saprospiria</taxon>
        <taxon>Saprospirales</taxon>
        <taxon>Saprospiraceae</taxon>
        <taxon>Aureispira</taxon>
    </lineage>
</organism>
<keyword evidence="1" id="KW-0378">Hydrolase</keyword>
<sequence>MKKSLLLIALSLSVHFLYAQKSLIISQNKVDWKKYPKLYKDFDNNQFIDLFSFLEEVEVEEITYRSNDLKIEAYVAMPKKAGKYPVIIYNRGGNRDFGALQLFKGKRKYPVAYGFSQLAKEGYIVIGCNYRGCGKSEGKDEFGGSDVNDVLNLIEVVKELPKADASRIGMYGWSRGGMMTYLTLLKTDQIKAAIVGGAPSDKTTIERPQMEQGVYAELIPNYWENKEAELKKRSAYYFANQFSKDVPILILHGNSDWRVKSTHALKMALALDEHRVPYRLKIFEGGDHGLRAFRKEVNKEVLSWFDRFLKKGEPAPNMDFKGK</sequence>
<gene>
    <name evidence="4" type="ORF">AsAng_0058310</name>
</gene>